<dbReference type="EMBL" id="OZ022411">
    <property type="protein sequence ID" value="CAK9441605.1"/>
    <property type="molecule type" value="Genomic_DNA"/>
</dbReference>
<organism evidence="10 11">
    <name type="scientific">Lodderomyces beijingensis</name>
    <dbReference type="NCBI Taxonomy" id="1775926"/>
    <lineage>
        <taxon>Eukaryota</taxon>
        <taxon>Fungi</taxon>
        <taxon>Dikarya</taxon>
        <taxon>Ascomycota</taxon>
        <taxon>Saccharomycotina</taxon>
        <taxon>Pichiomycetes</taxon>
        <taxon>Debaryomycetaceae</taxon>
        <taxon>Candida/Lodderomyces clade</taxon>
        <taxon>Lodderomyces</taxon>
    </lineage>
</organism>
<feature type="domain" description="Enoyl reductase (ER)" evidence="9">
    <location>
        <begin position="16"/>
        <end position="346"/>
    </location>
</feature>
<dbReference type="Proteomes" id="UP001497383">
    <property type="component" value="Chromosome 7"/>
</dbReference>
<keyword evidence="5 8" id="KW-0862">Zinc</keyword>
<sequence>MSEDIPKTQKAVVYASDAGKIEYKEIPVPTPGPNELLIHVKYTGVCHTDIDAWRGDWPLPTEKPLVGGHEGAGVVVGMGRDVQYWNIGDYAGIKWLYSCCMQCEFCEEMAEPNCPHAVLSGYTHNGSFQQYAVADATQAARIPKGVDLAEAAPILCAGVTAYTALKTTGVIAGQWVGISGAGGGLGSVAVQYAKAMGFRVLGIDSGEKKDYVTNDLGVDAFIDFTTEKDVVAAVKNATDGGPHGVINVSTSNTAINQSTEYVRTLGVVVLVGLPAGSKVVASVFDSVVRSIQIRGSYVGNRRDTAEALDFFARGLVKCPIKIGKLRDVEEVFKLMEAGKINGRYVLDTSK</sequence>
<dbReference type="InterPro" id="IPR013154">
    <property type="entry name" value="ADH-like_N"/>
</dbReference>
<evidence type="ECO:0000313" key="10">
    <source>
        <dbReference type="EMBL" id="CAK9441605.1"/>
    </source>
</evidence>
<dbReference type="PROSITE" id="PS00059">
    <property type="entry name" value="ADH_ZINC"/>
    <property type="match status" value="1"/>
</dbReference>
<gene>
    <name evidence="10" type="ORF">LODBEIA_P54730</name>
</gene>
<comment type="cofactor">
    <cofactor evidence="1 8">
        <name>Zn(2+)</name>
        <dbReference type="ChEBI" id="CHEBI:29105"/>
    </cofactor>
</comment>
<evidence type="ECO:0000256" key="1">
    <source>
        <dbReference type="ARBA" id="ARBA00001947"/>
    </source>
</evidence>
<dbReference type="InterPro" id="IPR036291">
    <property type="entry name" value="NAD(P)-bd_dom_sf"/>
</dbReference>
<name>A0ABP0ZSZ1_9ASCO</name>
<evidence type="ECO:0000256" key="8">
    <source>
        <dbReference type="RuleBase" id="RU361277"/>
    </source>
</evidence>
<comment type="similarity">
    <text evidence="2 8">Belongs to the zinc-containing alcohol dehydrogenase family.</text>
</comment>
<dbReference type="InterPro" id="IPR013149">
    <property type="entry name" value="ADH-like_C"/>
</dbReference>
<keyword evidence="11" id="KW-1185">Reference proteome</keyword>
<keyword evidence="4 8" id="KW-0479">Metal-binding</keyword>
<protein>
    <recommendedName>
        <fullName evidence="3">alcohol dehydrogenase</fullName>
        <ecNumber evidence="3">1.1.1.1</ecNumber>
    </recommendedName>
</protein>
<dbReference type="SUPFAM" id="SSF50129">
    <property type="entry name" value="GroES-like"/>
    <property type="match status" value="1"/>
</dbReference>
<dbReference type="InterPro" id="IPR011032">
    <property type="entry name" value="GroES-like_sf"/>
</dbReference>
<dbReference type="PANTHER" id="PTHR42940">
    <property type="entry name" value="ALCOHOL DEHYDROGENASE 1-RELATED"/>
    <property type="match status" value="1"/>
</dbReference>
<dbReference type="Pfam" id="PF08240">
    <property type="entry name" value="ADH_N"/>
    <property type="match status" value="1"/>
</dbReference>
<evidence type="ECO:0000313" key="11">
    <source>
        <dbReference type="Proteomes" id="UP001497383"/>
    </source>
</evidence>
<keyword evidence="7" id="KW-0520">NAD</keyword>
<dbReference type="Gene3D" id="3.40.50.720">
    <property type="entry name" value="NAD(P)-binding Rossmann-like Domain"/>
    <property type="match status" value="1"/>
</dbReference>
<keyword evidence="6" id="KW-0560">Oxidoreductase</keyword>
<dbReference type="EC" id="1.1.1.1" evidence="3"/>
<accession>A0ABP0ZSZ1</accession>
<evidence type="ECO:0000256" key="5">
    <source>
        <dbReference type="ARBA" id="ARBA00022833"/>
    </source>
</evidence>
<evidence type="ECO:0000256" key="6">
    <source>
        <dbReference type="ARBA" id="ARBA00023002"/>
    </source>
</evidence>
<dbReference type="Gene3D" id="3.90.180.10">
    <property type="entry name" value="Medium-chain alcohol dehydrogenases, catalytic domain"/>
    <property type="match status" value="1"/>
</dbReference>
<evidence type="ECO:0000256" key="7">
    <source>
        <dbReference type="ARBA" id="ARBA00023027"/>
    </source>
</evidence>
<dbReference type="SUPFAM" id="SSF51735">
    <property type="entry name" value="NAD(P)-binding Rossmann-fold domains"/>
    <property type="match status" value="1"/>
</dbReference>
<dbReference type="GeneID" id="92210669"/>
<dbReference type="InterPro" id="IPR002328">
    <property type="entry name" value="ADH_Zn_CS"/>
</dbReference>
<evidence type="ECO:0000256" key="4">
    <source>
        <dbReference type="ARBA" id="ARBA00022723"/>
    </source>
</evidence>
<evidence type="ECO:0000259" key="9">
    <source>
        <dbReference type="SMART" id="SM00829"/>
    </source>
</evidence>
<reference evidence="10 11" key="1">
    <citation type="submission" date="2024-03" db="EMBL/GenBank/DDBJ databases">
        <authorList>
            <person name="Brejova B."/>
        </authorList>
    </citation>
    <scope>NUCLEOTIDE SEQUENCE [LARGE SCALE GENOMIC DNA]</scope>
    <source>
        <strain evidence="10 11">CBS 14171</strain>
    </source>
</reference>
<dbReference type="PANTHER" id="PTHR42940:SF3">
    <property type="entry name" value="ALCOHOL DEHYDROGENASE 1-RELATED"/>
    <property type="match status" value="1"/>
</dbReference>
<dbReference type="SMART" id="SM00829">
    <property type="entry name" value="PKS_ER"/>
    <property type="match status" value="1"/>
</dbReference>
<dbReference type="CDD" id="cd08297">
    <property type="entry name" value="CAD3"/>
    <property type="match status" value="1"/>
</dbReference>
<evidence type="ECO:0000256" key="2">
    <source>
        <dbReference type="ARBA" id="ARBA00008072"/>
    </source>
</evidence>
<proteinExistence type="inferred from homology"/>
<evidence type="ECO:0000256" key="3">
    <source>
        <dbReference type="ARBA" id="ARBA00013190"/>
    </source>
</evidence>
<dbReference type="RefSeq" id="XP_066832411.1">
    <property type="nucleotide sequence ID" value="XM_066975809.1"/>
</dbReference>
<dbReference type="InterPro" id="IPR020843">
    <property type="entry name" value="ER"/>
</dbReference>
<dbReference type="Pfam" id="PF00107">
    <property type="entry name" value="ADH_zinc_N"/>
    <property type="match status" value="1"/>
</dbReference>